<dbReference type="AlphaFoldDB" id="A0AAP2Z098"/>
<dbReference type="EMBL" id="JAOPKA010000011">
    <property type="protein sequence ID" value="MCU4742869.1"/>
    <property type="molecule type" value="Genomic_DNA"/>
</dbReference>
<dbReference type="Proteomes" id="UP001321018">
    <property type="component" value="Unassembled WGS sequence"/>
</dbReference>
<feature type="domain" description="Cupin type-2" evidence="3">
    <location>
        <begin position="38"/>
        <end position="105"/>
    </location>
</feature>
<evidence type="ECO:0000313" key="4">
    <source>
        <dbReference type="EMBL" id="MCU4742869.1"/>
    </source>
</evidence>
<evidence type="ECO:0000313" key="5">
    <source>
        <dbReference type="Proteomes" id="UP001321018"/>
    </source>
</evidence>
<dbReference type="Pfam" id="PF07883">
    <property type="entry name" value="Cupin_2"/>
    <property type="match status" value="1"/>
</dbReference>
<dbReference type="PANTHER" id="PTHR35848:SF9">
    <property type="entry name" value="SLL1358 PROTEIN"/>
    <property type="match status" value="1"/>
</dbReference>
<dbReference type="InterPro" id="IPR051610">
    <property type="entry name" value="GPI/OXD"/>
</dbReference>
<dbReference type="GO" id="GO:0046872">
    <property type="term" value="F:metal ion binding"/>
    <property type="evidence" value="ECO:0007669"/>
    <property type="project" value="UniProtKB-KW"/>
</dbReference>
<proteinExistence type="predicted"/>
<evidence type="ECO:0000256" key="1">
    <source>
        <dbReference type="ARBA" id="ARBA00022723"/>
    </source>
</evidence>
<sequence length="165" mass="17919">MKIVSIEDVESTPDADAHTDRRALAEPLNTSEVAITRYVLKPGERFSGSVHAHMDQEEVFLVLEGVATFETRERTVTVGENEAIRFAPGEFQSGENGGDETVVAFALGAPRDSEDVRIDRIPVLDDRNVACPDCGHDNMRIPRGDESGSGLVCPHPECEGTLAVE</sequence>
<feature type="region of interest" description="Disordered" evidence="2">
    <location>
        <begin position="1"/>
        <end position="20"/>
    </location>
</feature>
<evidence type="ECO:0000256" key="2">
    <source>
        <dbReference type="SAM" id="MobiDB-lite"/>
    </source>
</evidence>
<dbReference type="InterPro" id="IPR011051">
    <property type="entry name" value="RmlC_Cupin_sf"/>
</dbReference>
<comment type="caution">
    <text evidence="4">The sequence shown here is derived from an EMBL/GenBank/DDBJ whole genome shotgun (WGS) entry which is preliminary data.</text>
</comment>
<dbReference type="PANTHER" id="PTHR35848">
    <property type="entry name" value="OXALATE-BINDING PROTEIN"/>
    <property type="match status" value="1"/>
</dbReference>
<name>A0AAP2Z098_9EURY</name>
<organism evidence="4 5">
    <name type="scientific">Natronoglomus mannanivorans</name>
    <dbReference type="NCBI Taxonomy" id="2979990"/>
    <lineage>
        <taxon>Archaea</taxon>
        <taxon>Methanobacteriati</taxon>
        <taxon>Methanobacteriota</taxon>
        <taxon>Stenosarchaea group</taxon>
        <taxon>Halobacteria</taxon>
        <taxon>Halobacteriales</taxon>
        <taxon>Natrialbaceae</taxon>
        <taxon>Natronoglomus</taxon>
    </lineage>
</organism>
<evidence type="ECO:0000259" key="3">
    <source>
        <dbReference type="Pfam" id="PF07883"/>
    </source>
</evidence>
<dbReference type="RefSeq" id="WP_338004679.1">
    <property type="nucleotide sequence ID" value="NZ_JAOPKA010000011.1"/>
</dbReference>
<keyword evidence="1" id="KW-0479">Metal-binding</keyword>
<dbReference type="InterPro" id="IPR014710">
    <property type="entry name" value="RmlC-like_jellyroll"/>
</dbReference>
<dbReference type="Gene3D" id="2.60.120.10">
    <property type="entry name" value="Jelly Rolls"/>
    <property type="match status" value="1"/>
</dbReference>
<gene>
    <name evidence="4" type="ORF">OB960_15890</name>
</gene>
<dbReference type="SUPFAM" id="SSF51182">
    <property type="entry name" value="RmlC-like cupins"/>
    <property type="match status" value="1"/>
</dbReference>
<dbReference type="InterPro" id="IPR013096">
    <property type="entry name" value="Cupin_2"/>
</dbReference>
<protein>
    <submittedName>
        <fullName evidence="4">Cupin domain-containing protein</fullName>
    </submittedName>
</protein>
<reference evidence="4" key="1">
    <citation type="submission" date="2022-09" db="EMBL/GenBank/DDBJ databases">
        <title>Enrichment on poylsaccharides allowed isolation of novel metabolic and taxonomic groups of Haloarchaea.</title>
        <authorList>
            <person name="Sorokin D.Y."/>
            <person name="Elcheninov A.G."/>
            <person name="Khizhniak T.V."/>
            <person name="Kolganova T.V."/>
            <person name="Kublanov I.V."/>
        </authorList>
    </citation>
    <scope>NUCLEOTIDE SEQUENCE</scope>
    <source>
        <strain evidence="4">AArc-xg1-1</strain>
    </source>
</reference>
<accession>A0AAP2Z098</accession>